<dbReference type="EMBL" id="MLFT02000003">
    <property type="protein sequence ID" value="PHT54026.1"/>
    <property type="molecule type" value="Genomic_DNA"/>
</dbReference>
<proteinExistence type="inferred from homology"/>
<feature type="region of interest" description="Disordered" evidence="4">
    <location>
        <begin position="27"/>
        <end position="124"/>
    </location>
</feature>
<evidence type="ECO:0000313" key="7">
    <source>
        <dbReference type="Proteomes" id="UP000224567"/>
    </source>
</evidence>
<dbReference type="InterPro" id="IPR038765">
    <property type="entry name" value="Papain-like_cys_pep_sf"/>
</dbReference>
<evidence type="ECO:0000256" key="1">
    <source>
        <dbReference type="ARBA" id="ARBA00005234"/>
    </source>
</evidence>
<sequence length="432" mass="49840">MNAMFNDYGKVVFKNIEPTKKELSKLQIPQKNAIQHECSVDSDDDFQDPPPRKINEHSKKKQKVDSSTPVAKKPLRKTQVDSSDEHTQTRTPAPCAAKADGMKTPVFKPIPTRRASSLKTKKGKQTARIIFPQVHSKPDIHVEEVVVSKSESHVEKEIFIFKKDFDAFRDESIIIHPSANRQEESHHEILDAKTFETVIEDHDQMNRGITDSEVELATEGQVSTPRNTQEVTNDEQRDEQLWPDSQNTIPNKFLPSLNVYNQKGIIIHPSANREHIDVCLYYLRKKSKYGPHSSYKNEPNKSYKYSTVDCNFMNVIRSLNDVYSMDHQNIKDGVQEHHLIEYINGFRMHAAVPWHTVGDIFIPVNIKEKHHWVLTILSFSERFIFLYDSYEFSGHYAAVLAEIEKIAKIIPLCLQACHFYVKKGIDLQNHPR</sequence>
<protein>
    <recommendedName>
        <fullName evidence="5">Ubiquitin-like protease family profile domain-containing protein</fullName>
    </recommendedName>
</protein>
<reference evidence="7" key="2">
    <citation type="journal article" date="2017" name="J. Anim. Genet.">
        <title>Multiple reference genome sequences of hot pepper reveal the massive evolution of plant disease resistance genes by retroduplication.</title>
        <authorList>
            <person name="Kim S."/>
            <person name="Park J."/>
            <person name="Yeom S.-I."/>
            <person name="Kim Y.-M."/>
            <person name="Seo E."/>
            <person name="Kim K.-T."/>
            <person name="Kim M.-S."/>
            <person name="Lee J.M."/>
            <person name="Cheong K."/>
            <person name="Shin H.-S."/>
            <person name="Kim S.-B."/>
            <person name="Han K."/>
            <person name="Lee J."/>
            <person name="Park M."/>
            <person name="Lee H.-A."/>
            <person name="Lee H.-Y."/>
            <person name="Lee Y."/>
            <person name="Oh S."/>
            <person name="Lee J.H."/>
            <person name="Choi E."/>
            <person name="Choi E."/>
            <person name="Lee S.E."/>
            <person name="Jeon J."/>
            <person name="Kim H."/>
            <person name="Choi G."/>
            <person name="Song H."/>
            <person name="Lee J."/>
            <person name="Lee S.-C."/>
            <person name="Kwon J.-K."/>
            <person name="Lee H.-Y."/>
            <person name="Koo N."/>
            <person name="Hong Y."/>
            <person name="Kim R.W."/>
            <person name="Kang W.-H."/>
            <person name="Huh J.H."/>
            <person name="Kang B.-C."/>
            <person name="Yang T.-J."/>
            <person name="Lee Y.-H."/>
            <person name="Bennetzen J.L."/>
            <person name="Choi D."/>
        </authorList>
    </citation>
    <scope>NUCLEOTIDE SEQUENCE [LARGE SCALE GENOMIC DNA]</scope>
    <source>
        <strain evidence="7">cv. PBC81</strain>
    </source>
</reference>
<dbReference type="OrthoDB" id="1302742at2759"/>
<dbReference type="PANTHER" id="PTHR31470">
    <property type="entry name" value="CYSTEINE PROTEINASES SUPERFAMILY PROTEIN-RELATED-RELATED"/>
    <property type="match status" value="1"/>
</dbReference>
<feature type="domain" description="Ubiquitin-like protease family profile" evidence="5">
    <location>
        <begin position="298"/>
        <end position="416"/>
    </location>
</feature>
<keyword evidence="2" id="KW-0645">Protease</keyword>
<dbReference type="PANTHER" id="PTHR31470:SF40">
    <property type="entry name" value="UBIQUITIN-LIKE PROTEASE FAMILY PROFILE DOMAIN-CONTAINING PROTEIN"/>
    <property type="match status" value="1"/>
</dbReference>
<evidence type="ECO:0000259" key="5">
    <source>
        <dbReference type="Pfam" id="PF02902"/>
    </source>
</evidence>
<dbReference type="GO" id="GO:0006508">
    <property type="term" value="P:proteolysis"/>
    <property type="evidence" value="ECO:0007669"/>
    <property type="project" value="UniProtKB-KW"/>
</dbReference>
<keyword evidence="7" id="KW-1185">Reference proteome</keyword>
<evidence type="ECO:0000313" key="6">
    <source>
        <dbReference type="EMBL" id="PHT54026.1"/>
    </source>
</evidence>
<name>A0A2G2X944_CAPBA</name>
<keyword evidence="3" id="KW-0378">Hydrolase</keyword>
<evidence type="ECO:0000256" key="4">
    <source>
        <dbReference type="SAM" id="MobiDB-lite"/>
    </source>
</evidence>
<dbReference type="SUPFAM" id="SSF54001">
    <property type="entry name" value="Cysteine proteinases"/>
    <property type="match status" value="1"/>
</dbReference>
<reference evidence="6 7" key="1">
    <citation type="journal article" date="2017" name="Genome Biol.">
        <title>New reference genome sequences of hot pepper reveal the massive evolution of plant disease-resistance genes by retroduplication.</title>
        <authorList>
            <person name="Kim S."/>
            <person name="Park J."/>
            <person name="Yeom S.I."/>
            <person name="Kim Y.M."/>
            <person name="Seo E."/>
            <person name="Kim K.T."/>
            <person name="Kim M.S."/>
            <person name="Lee J.M."/>
            <person name="Cheong K."/>
            <person name="Shin H.S."/>
            <person name="Kim S.B."/>
            <person name="Han K."/>
            <person name="Lee J."/>
            <person name="Park M."/>
            <person name="Lee H.A."/>
            <person name="Lee H.Y."/>
            <person name="Lee Y."/>
            <person name="Oh S."/>
            <person name="Lee J.H."/>
            <person name="Choi E."/>
            <person name="Choi E."/>
            <person name="Lee S.E."/>
            <person name="Jeon J."/>
            <person name="Kim H."/>
            <person name="Choi G."/>
            <person name="Song H."/>
            <person name="Lee J."/>
            <person name="Lee S.C."/>
            <person name="Kwon J.K."/>
            <person name="Lee H.Y."/>
            <person name="Koo N."/>
            <person name="Hong Y."/>
            <person name="Kim R.W."/>
            <person name="Kang W.H."/>
            <person name="Huh J.H."/>
            <person name="Kang B.C."/>
            <person name="Yang T.J."/>
            <person name="Lee Y.H."/>
            <person name="Bennetzen J.L."/>
            <person name="Choi D."/>
        </authorList>
    </citation>
    <scope>NUCLEOTIDE SEQUENCE [LARGE SCALE GENOMIC DNA]</scope>
    <source>
        <strain evidence="7">cv. PBC81</strain>
    </source>
</reference>
<accession>A0A2G2X944</accession>
<evidence type="ECO:0000256" key="2">
    <source>
        <dbReference type="ARBA" id="ARBA00022670"/>
    </source>
</evidence>
<dbReference type="Proteomes" id="UP000224567">
    <property type="component" value="Unassembled WGS sequence"/>
</dbReference>
<dbReference type="AlphaFoldDB" id="A0A2G2X944"/>
<feature type="compositionally biased region" description="Polar residues" evidence="4">
    <location>
        <begin position="220"/>
        <end position="231"/>
    </location>
</feature>
<dbReference type="Pfam" id="PF02902">
    <property type="entry name" value="Peptidase_C48"/>
    <property type="match status" value="1"/>
</dbReference>
<dbReference type="Gene3D" id="3.40.395.10">
    <property type="entry name" value="Adenoviral Proteinase, Chain A"/>
    <property type="match status" value="1"/>
</dbReference>
<gene>
    <name evidence="6" type="ORF">CQW23_08488</name>
</gene>
<organism evidence="6 7">
    <name type="scientific">Capsicum baccatum</name>
    <name type="common">Peruvian pepper</name>
    <dbReference type="NCBI Taxonomy" id="33114"/>
    <lineage>
        <taxon>Eukaryota</taxon>
        <taxon>Viridiplantae</taxon>
        <taxon>Streptophyta</taxon>
        <taxon>Embryophyta</taxon>
        <taxon>Tracheophyta</taxon>
        <taxon>Spermatophyta</taxon>
        <taxon>Magnoliopsida</taxon>
        <taxon>eudicotyledons</taxon>
        <taxon>Gunneridae</taxon>
        <taxon>Pentapetalae</taxon>
        <taxon>asterids</taxon>
        <taxon>lamiids</taxon>
        <taxon>Solanales</taxon>
        <taxon>Solanaceae</taxon>
        <taxon>Solanoideae</taxon>
        <taxon>Capsiceae</taxon>
        <taxon>Capsicum</taxon>
    </lineage>
</organism>
<evidence type="ECO:0000256" key="3">
    <source>
        <dbReference type="ARBA" id="ARBA00022801"/>
    </source>
</evidence>
<comment type="caution">
    <text evidence="6">The sequence shown here is derived from an EMBL/GenBank/DDBJ whole genome shotgun (WGS) entry which is preliminary data.</text>
</comment>
<dbReference type="InterPro" id="IPR003653">
    <property type="entry name" value="Peptidase_C48_C"/>
</dbReference>
<comment type="similarity">
    <text evidence="1">Belongs to the peptidase C48 family.</text>
</comment>
<feature type="region of interest" description="Disordered" evidence="4">
    <location>
        <begin position="217"/>
        <end position="245"/>
    </location>
</feature>
<dbReference type="GO" id="GO:0008234">
    <property type="term" value="F:cysteine-type peptidase activity"/>
    <property type="evidence" value="ECO:0007669"/>
    <property type="project" value="InterPro"/>
</dbReference>